<proteinExistence type="predicted"/>
<evidence type="ECO:0000259" key="2">
    <source>
        <dbReference type="Pfam" id="PF13568"/>
    </source>
</evidence>
<evidence type="ECO:0000313" key="3">
    <source>
        <dbReference type="EMBL" id="OGX91265.1"/>
    </source>
</evidence>
<keyword evidence="4" id="KW-1185">Reference proteome</keyword>
<sequence length="241" mass="25369">MLAVSGLALVAAPASAQTTFSIGPKVGYSLSSARFTVADYPDYFTTPSTYHSGFEAGVVAQLAFGGHLAVQPAVLYARKAPGYGTHSYYQPNDFSYKQDYELKLNYLLVPVNLLYSQRPNGRGGQVFAGPYVGFLLGGTYQSTTGSGRGSSVSGGTTASGDVKTGDTYANSNTYYIRQLDAGAQVGVGYGFDALQVQASFSLGLRNIGADYAPNAGNPYEAPVIRNRGFQLSAAYLFGSSK</sequence>
<feature type="signal peptide" evidence="1">
    <location>
        <begin position="1"/>
        <end position="16"/>
    </location>
</feature>
<dbReference type="InterPro" id="IPR025665">
    <property type="entry name" value="Beta-barrel_OMP_2"/>
</dbReference>
<keyword evidence="1" id="KW-0732">Signal</keyword>
<dbReference type="Proteomes" id="UP000177506">
    <property type="component" value="Unassembled WGS sequence"/>
</dbReference>
<feature type="chain" id="PRO_5009579610" description="Outer membrane protein beta-barrel domain-containing protein" evidence="1">
    <location>
        <begin position="17"/>
        <end position="241"/>
    </location>
</feature>
<protein>
    <recommendedName>
        <fullName evidence="2">Outer membrane protein beta-barrel domain-containing protein</fullName>
    </recommendedName>
</protein>
<evidence type="ECO:0000256" key="1">
    <source>
        <dbReference type="SAM" id="SignalP"/>
    </source>
</evidence>
<evidence type="ECO:0000313" key="4">
    <source>
        <dbReference type="Proteomes" id="UP000177506"/>
    </source>
</evidence>
<organism evidence="3 4">
    <name type="scientific">Hymenobacter coccineus</name>
    <dbReference type="NCBI Taxonomy" id="1908235"/>
    <lineage>
        <taxon>Bacteria</taxon>
        <taxon>Pseudomonadati</taxon>
        <taxon>Bacteroidota</taxon>
        <taxon>Cytophagia</taxon>
        <taxon>Cytophagales</taxon>
        <taxon>Hymenobacteraceae</taxon>
        <taxon>Hymenobacter</taxon>
    </lineage>
</organism>
<name>A0A1G1TK69_9BACT</name>
<comment type="caution">
    <text evidence="3">The sequence shown here is derived from an EMBL/GenBank/DDBJ whole genome shotgun (WGS) entry which is preliminary data.</text>
</comment>
<dbReference type="EMBL" id="MDZA01000074">
    <property type="protein sequence ID" value="OGX91265.1"/>
    <property type="molecule type" value="Genomic_DNA"/>
</dbReference>
<feature type="domain" description="Outer membrane protein beta-barrel" evidence="2">
    <location>
        <begin position="16"/>
        <end position="207"/>
    </location>
</feature>
<dbReference type="AlphaFoldDB" id="A0A1G1TK69"/>
<reference evidence="3 4" key="1">
    <citation type="submission" date="2016-08" db="EMBL/GenBank/DDBJ databases">
        <title>Hymenobacter coccineus sp. nov., Hymenobacter lapidarius sp. nov. and Hymenobacter glacialis sp. nov., isolated from Antarctic soil.</title>
        <authorList>
            <person name="Sedlacek I."/>
            <person name="Kralova S."/>
            <person name="Kyrova K."/>
            <person name="Maslanova I."/>
            <person name="Stankova E."/>
            <person name="Vrbovska V."/>
            <person name="Nemec M."/>
            <person name="Bartak M."/>
            <person name="Svec P."/>
            <person name="Busse H.-J."/>
            <person name="Pantucek R."/>
        </authorList>
    </citation>
    <scope>NUCLEOTIDE SEQUENCE [LARGE SCALE GENOMIC DNA]</scope>
    <source>
        <strain evidence="3 4">CCM 8649</strain>
    </source>
</reference>
<dbReference type="Pfam" id="PF13568">
    <property type="entry name" value="OMP_b-brl_2"/>
    <property type="match status" value="1"/>
</dbReference>
<accession>A0A1G1TK69</accession>
<gene>
    <name evidence="3" type="ORF">BEN49_20430</name>
</gene>